<feature type="compositionally biased region" description="Basic and acidic residues" evidence="4">
    <location>
        <begin position="416"/>
        <end position="426"/>
    </location>
</feature>
<name>Q22LQ8_TETTS</name>
<gene>
    <name evidence="5" type="ORF">TTHERM_00700910</name>
</gene>
<dbReference type="Pfam" id="PF13181">
    <property type="entry name" value="TPR_8"/>
    <property type="match status" value="2"/>
</dbReference>
<dbReference type="GeneID" id="7837878"/>
<feature type="repeat" description="TPR" evidence="3">
    <location>
        <begin position="204"/>
        <end position="237"/>
    </location>
</feature>
<dbReference type="InterPro" id="IPR050498">
    <property type="entry name" value="Ycf3"/>
</dbReference>
<keyword evidence="1" id="KW-0677">Repeat</keyword>
<dbReference type="PROSITE" id="PS50005">
    <property type="entry name" value="TPR"/>
    <property type="match status" value="2"/>
</dbReference>
<dbReference type="EMBL" id="GG662861">
    <property type="protein sequence ID" value="EAR86208.2"/>
    <property type="molecule type" value="Genomic_DNA"/>
</dbReference>
<evidence type="ECO:0000313" key="5">
    <source>
        <dbReference type="EMBL" id="EAR86208.2"/>
    </source>
</evidence>
<dbReference type="PANTHER" id="PTHR44858:SF1">
    <property type="entry name" value="UDP-N-ACETYLGLUCOSAMINE--PEPTIDE N-ACETYLGLUCOSAMINYLTRANSFERASE SPINDLY-RELATED"/>
    <property type="match status" value="1"/>
</dbReference>
<evidence type="ECO:0000256" key="2">
    <source>
        <dbReference type="ARBA" id="ARBA00022803"/>
    </source>
</evidence>
<keyword evidence="2 3" id="KW-0802">TPR repeat</keyword>
<dbReference type="SUPFAM" id="SSF48452">
    <property type="entry name" value="TPR-like"/>
    <property type="match status" value="3"/>
</dbReference>
<dbReference type="SMART" id="SM00028">
    <property type="entry name" value="TPR"/>
    <property type="match status" value="10"/>
</dbReference>
<dbReference type="Gene3D" id="1.25.40.10">
    <property type="entry name" value="Tetratricopeptide repeat domain"/>
    <property type="match status" value="5"/>
</dbReference>
<dbReference type="InterPro" id="IPR019734">
    <property type="entry name" value="TPR_rpt"/>
</dbReference>
<sequence>MDFFEDGIQHFKDKNYQEALKCFKQAVDENQRIEDCRNKMGEIYESILKFDLAFEMYNRNIKTKNDAEAYFRITNLLMNQNKLEQANFFINQGTQFHPHNASLYYMKGLLLQSKMHQHQEAIANFDKCLQKDPSYKEALLKKIDSLFELKDYHTIIDSYNKYLKLSNNNIEVYKKIGNVQILLFQYKNAIENYLLCIQLDENFTEAYHNLGCVYQIVHQYDSAIQIFDQCISAMLKIAKNQALNQDNNNKGFTKKKRKILIAQRRKTQEQILSNLAIQKKFDELLLFLNKLLQPWKDLILNSSEYVQQRKASIAYRNQGNQNKNTTSRISSRFEQIMFLQLSKAKCLKELGRYEESLRELIICEQSEQHLNECALLKSKLLLLSKLEGYKIEIENKESQIQDNNQENNAIQQNNNTKKESELKEDQNNDWQVSQRKEAVKCLREILERDPTNSKALLQLGEIYEIEKEIPKQIQIYSFILEHEPYNGEAINKLINLSKKGFNVDNVRELKGKLNYLKHSQYEEFIYACLQADQFMEQTEITNSVARLLNEGIQFYHQNKYQVENSTSFLKLFFYFGRQYDLSVKYYNLFNDSTSPQSMLIFAKALLRSNQIIKALDVINFLQKQYIITLPQQQGSQENIQNQFPNIQNQTTIIGSKLNVANTQSLINNNLQLTNNVQQQSQQNLLSKIEVSKAHSSSISSSGSNQGLSLMNSQSIPFKNQFTKIWHLFLLVQGQCFEKLQMYEKALISYSDSVRAQPKFYLTYYHRGQLYYKMGLLGDALKNVEKAIQFNLFHTNSLLLMAKIYQKQQKKSEYLQTLQKGLKLLSNSISLTHIGDEDDAEFLLADSGRADELNDENTLYSNNKLEEQDDDEDEQEFDYFIQQKIKKLQKSNMTSASINERVPSHLIEGISSFEGNFLEESKFHLETTLTEVIIQEQKSLAQDPILLLCQDQEHLSQTRFAAHFYLHQNYLKKMQISNSQNQQQNSKINTNGQLEKLNNKTDSIDWILDNNLYKLSYLINKALLYFSFNQLNLGINVFFDELFTQYVSSETATHEQAEAVIFAAATHLIYPLFSLGLNEKLIKLCEYISEFKKKVKKKEGSIPQHIQEKLPSTEYLIIISIAKYRLQKYEESINCLQQLIQTHLDPVQLTNSSSNKFTQRWNEYSKLAHFFLSLNYFQLNNIPSCLNYLQLYLRETPENYKQITSNNINNNNNNNLFKFNNKTFQKQLSSSTEIIIQHLQADCSYVLMVDLLLQNKLSSEVPPLCEAILESLYDQIRQYSLPTILYLPRQGYFTRCQHFLTKNLKNLTIQKIKPQFEGSLRVFFPLINEENADFIGKIFDFYEYSYFDRQSNLNSHLLVKLESGNISQIMNPITGKKMMLNEQRCEARRIKNTQDQRDMIYRLILTHKSILKVHFFLKQGRDIYAIQDESMPNNNNNNNNLSSKNSFSNLQNLSQINNQGGSNLKSAQEVTFCNLNNVSKVDSMSSQKKLFSLVLPLGEESKASNHQIIQLFATLILLVDCMEYLHSQHIYSANFSLDYIFLSEPNIPIIATFDNFPSNFCSSPDLNIQQLISSIKALLPCCQLSPEQFQQQVVIQLYASSSTQFSNLLVYIYQFINKYNYEIHQTKVAYNIPPSDFDIYSNFLSELSKILHQIAITCFLFQCQSASKSIDQFYKNCVLEIIQLNKLSACKNLTPSMNTTEKELLGEGIVLDYNIFYNQMQVSQDLSHFLNDETHALVNKFIQLSQLDIIQKQELINELYSIKQQQSRAANSLSIEKRSKNLMKIIDASDGRDEYILSLISNIESLLAVQDDIDSRDQNQLFQYLVSLIKNPLKDDFFQRYIKRKKVYYEWKQNQQQDMLKRIVRNLYQDEDLRQEKYEKFVRILQEYQTKSRDESISYKEHQEMLAKAAQAGRHNRREEDGTLVEEVDCVVEQTTVNSFSLSYFASQKDNRANINVMNVFSQKPQILSNDESDQIIQEKSLEPNYDFQIINENTNENIQSQKREFDQIKLNDEIIPHKIQESLALKSEKDSKVLSLSTSQFKIKTPSTFFKEANVTESIVDQSQAYHQQNVQELKIQNNIQQEESLND</sequence>
<dbReference type="Proteomes" id="UP000009168">
    <property type="component" value="Unassembled WGS sequence"/>
</dbReference>
<evidence type="ECO:0000256" key="3">
    <source>
        <dbReference type="PROSITE-ProRule" id="PRU00339"/>
    </source>
</evidence>
<feature type="region of interest" description="Disordered" evidence="4">
    <location>
        <begin position="853"/>
        <end position="872"/>
    </location>
</feature>
<accession>Q22LQ8</accession>
<protein>
    <submittedName>
        <fullName evidence="5">Tetratricopeptide repeat protein</fullName>
    </submittedName>
</protein>
<dbReference type="PANTHER" id="PTHR44858">
    <property type="entry name" value="TETRATRICOPEPTIDE REPEAT PROTEIN 6"/>
    <property type="match status" value="1"/>
</dbReference>
<organism evidence="5 6">
    <name type="scientific">Tetrahymena thermophila (strain SB210)</name>
    <dbReference type="NCBI Taxonomy" id="312017"/>
    <lineage>
        <taxon>Eukaryota</taxon>
        <taxon>Sar</taxon>
        <taxon>Alveolata</taxon>
        <taxon>Ciliophora</taxon>
        <taxon>Intramacronucleata</taxon>
        <taxon>Oligohymenophorea</taxon>
        <taxon>Hymenostomatida</taxon>
        <taxon>Tetrahymenina</taxon>
        <taxon>Tetrahymenidae</taxon>
        <taxon>Tetrahymena</taxon>
    </lineage>
</organism>
<feature type="compositionally biased region" description="Low complexity" evidence="4">
    <location>
        <begin position="400"/>
        <end position="415"/>
    </location>
</feature>
<evidence type="ECO:0000256" key="1">
    <source>
        <dbReference type="ARBA" id="ARBA00022737"/>
    </source>
</evidence>
<dbReference type="InParanoid" id="Q22LQ8"/>
<feature type="repeat" description="TPR" evidence="3">
    <location>
        <begin position="760"/>
        <end position="793"/>
    </location>
</feature>
<dbReference type="HOGENOM" id="CLU_233070_0_0_1"/>
<dbReference type="OrthoDB" id="1936594at2759"/>
<feature type="region of interest" description="Disordered" evidence="4">
    <location>
        <begin position="400"/>
        <end position="431"/>
    </location>
</feature>
<dbReference type="InterPro" id="IPR011990">
    <property type="entry name" value="TPR-like_helical_dom_sf"/>
</dbReference>
<keyword evidence="6" id="KW-1185">Reference proteome</keyword>
<dbReference type="KEGG" id="tet:TTHERM_00700910"/>
<proteinExistence type="predicted"/>
<reference evidence="6" key="1">
    <citation type="journal article" date="2006" name="PLoS Biol.">
        <title>Macronuclear genome sequence of the ciliate Tetrahymena thermophila, a model eukaryote.</title>
        <authorList>
            <person name="Eisen J.A."/>
            <person name="Coyne R.S."/>
            <person name="Wu M."/>
            <person name="Wu D."/>
            <person name="Thiagarajan M."/>
            <person name="Wortman J.R."/>
            <person name="Badger J.H."/>
            <person name="Ren Q."/>
            <person name="Amedeo P."/>
            <person name="Jones K.M."/>
            <person name="Tallon L.J."/>
            <person name="Delcher A.L."/>
            <person name="Salzberg S.L."/>
            <person name="Silva J.C."/>
            <person name="Haas B.J."/>
            <person name="Majoros W.H."/>
            <person name="Farzad M."/>
            <person name="Carlton J.M."/>
            <person name="Smith R.K. Jr."/>
            <person name="Garg J."/>
            <person name="Pearlman R.E."/>
            <person name="Karrer K.M."/>
            <person name="Sun L."/>
            <person name="Manning G."/>
            <person name="Elde N.C."/>
            <person name="Turkewitz A.P."/>
            <person name="Asai D.J."/>
            <person name="Wilkes D.E."/>
            <person name="Wang Y."/>
            <person name="Cai H."/>
            <person name="Collins K."/>
            <person name="Stewart B.A."/>
            <person name="Lee S.R."/>
            <person name="Wilamowska K."/>
            <person name="Weinberg Z."/>
            <person name="Ruzzo W.L."/>
            <person name="Wloga D."/>
            <person name="Gaertig J."/>
            <person name="Frankel J."/>
            <person name="Tsao C.-C."/>
            <person name="Gorovsky M.A."/>
            <person name="Keeling P.J."/>
            <person name="Waller R.F."/>
            <person name="Patron N.J."/>
            <person name="Cherry J.M."/>
            <person name="Stover N.A."/>
            <person name="Krieger C.J."/>
            <person name="del Toro C."/>
            <person name="Ryder H.F."/>
            <person name="Williamson S.C."/>
            <person name="Barbeau R.A."/>
            <person name="Hamilton E.P."/>
            <person name="Orias E."/>
        </authorList>
    </citation>
    <scope>NUCLEOTIDE SEQUENCE [LARGE SCALE GENOMIC DNA]</scope>
    <source>
        <strain evidence="6">SB210</strain>
    </source>
</reference>
<dbReference type="RefSeq" id="XP_976803.2">
    <property type="nucleotide sequence ID" value="XM_971710.2"/>
</dbReference>
<evidence type="ECO:0000256" key="4">
    <source>
        <dbReference type="SAM" id="MobiDB-lite"/>
    </source>
</evidence>
<evidence type="ECO:0000313" key="6">
    <source>
        <dbReference type="Proteomes" id="UP000009168"/>
    </source>
</evidence>